<reference evidence="15 16" key="1">
    <citation type="submission" date="2014-05" db="EMBL/GenBank/DDBJ databases">
        <title>Draft Genome Sequence of Kitasatospora cheerisanensis KCTC 2395.</title>
        <authorList>
            <person name="Nam D.H."/>
        </authorList>
    </citation>
    <scope>NUCLEOTIDE SEQUENCE [LARGE SCALE GENOMIC DNA]</scope>
    <source>
        <strain evidence="15 16">KCTC 2395</strain>
    </source>
</reference>
<evidence type="ECO:0000256" key="7">
    <source>
        <dbReference type="ARBA" id="ARBA00023014"/>
    </source>
</evidence>
<dbReference type="Gene3D" id="1.10.490.10">
    <property type="entry name" value="Globins"/>
    <property type="match status" value="1"/>
</dbReference>
<evidence type="ECO:0000259" key="13">
    <source>
        <dbReference type="PROSITE" id="PS01033"/>
    </source>
</evidence>
<dbReference type="PATRIC" id="fig|1348663.4.peg.3873"/>
<dbReference type="GO" id="GO:0005344">
    <property type="term" value="F:oxygen carrier activity"/>
    <property type="evidence" value="ECO:0007669"/>
    <property type="project" value="UniProtKB-KW"/>
</dbReference>
<feature type="domain" description="Globin" evidence="13">
    <location>
        <begin position="26"/>
        <end position="159"/>
    </location>
</feature>
<evidence type="ECO:0000256" key="4">
    <source>
        <dbReference type="ARBA" id="ARBA00012229"/>
    </source>
</evidence>
<keyword evidence="11" id="KW-0561">Oxygen transport</keyword>
<dbReference type="CDD" id="cd19753">
    <property type="entry name" value="Mb-like_oxidoreductase"/>
    <property type="match status" value="1"/>
</dbReference>
<comment type="catalytic activity">
    <reaction evidence="10">
        <text>2 nitric oxide + NADPH + 2 O2 = 2 nitrate + NADP(+) + H(+)</text>
        <dbReference type="Rhea" id="RHEA:19465"/>
        <dbReference type="ChEBI" id="CHEBI:15378"/>
        <dbReference type="ChEBI" id="CHEBI:15379"/>
        <dbReference type="ChEBI" id="CHEBI:16480"/>
        <dbReference type="ChEBI" id="CHEBI:17632"/>
        <dbReference type="ChEBI" id="CHEBI:57783"/>
        <dbReference type="ChEBI" id="CHEBI:58349"/>
        <dbReference type="EC" id="1.14.12.17"/>
    </reaction>
</comment>
<dbReference type="CDD" id="cd06187">
    <property type="entry name" value="O2ase_reductase_like"/>
    <property type="match status" value="1"/>
</dbReference>
<dbReference type="eggNOG" id="COG1017">
    <property type="taxonomic scope" value="Bacteria"/>
</dbReference>
<proteinExistence type="inferred from homology"/>
<dbReference type="Pfam" id="PF00970">
    <property type="entry name" value="FAD_binding_6"/>
    <property type="match status" value="1"/>
</dbReference>
<dbReference type="Gene3D" id="3.40.50.80">
    <property type="entry name" value="Nucleotide-binding domain of ferredoxin-NADP reductase (FNR) module"/>
    <property type="match status" value="1"/>
</dbReference>
<dbReference type="PROSITE" id="PS01033">
    <property type="entry name" value="GLOBIN"/>
    <property type="match status" value="1"/>
</dbReference>
<feature type="compositionally biased region" description="Gly residues" evidence="12">
    <location>
        <begin position="14"/>
        <end position="23"/>
    </location>
</feature>
<keyword evidence="11" id="KW-0813">Transport</keyword>
<comment type="similarity">
    <text evidence="3">In the C-terminal section; belongs to the flavoprotein pyridine nucleotide cytochrome reductase family.</text>
</comment>
<dbReference type="HOGENOM" id="CLU_026437_2_1_11"/>
<dbReference type="eggNOG" id="COG1018">
    <property type="taxonomic scope" value="Bacteria"/>
</dbReference>
<dbReference type="AlphaFoldDB" id="A0A066YRR6"/>
<evidence type="ECO:0000313" key="16">
    <source>
        <dbReference type="Proteomes" id="UP000027178"/>
    </source>
</evidence>
<feature type="domain" description="FAD-binding FR-type" evidence="14">
    <location>
        <begin position="166"/>
        <end position="266"/>
    </location>
</feature>
<evidence type="ECO:0000313" key="15">
    <source>
        <dbReference type="EMBL" id="KDN84228.1"/>
    </source>
</evidence>
<dbReference type="SUPFAM" id="SSF52343">
    <property type="entry name" value="Ferredoxin reductase-like, C-terminal NADP-linked domain"/>
    <property type="match status" value="1"/>
</dbReference>
<keyword evidence="6" id="KW-0521">NADP</keyword>
<dbReference type="InterPro" id="IPR012292">
    <property type="entry name" value="Globin/Proto"/>
</dbReference>
<dbReference type="GO" id="GO:0008941">
    <property type="term" value="F:nitric oxide dioxygenase NAD(P)H activity"/>
    <property type="evidence" value="ECO:0007669"/>
    <property type="project" value="UniProtKB-EC"/>
</dbReference>
<feature type="region of interest" description="Disordered" evidence="12">
    <location>
        <begin position="1"/>
        <end position="27"/>
    </location>
</feature>
<evidence type="ECO:0000256" key="1">
    <source>
        <dbReference type="ARBA" id="ARBA00001970"/>
    </source>
</evidence>
<comment type="caution">
    <text evidence="15">The sequence shown here is derived from an EMBL/GenBank/DDBJ whole genome shotgun (WGS) entry which is preliminary data.</text>
</comment>
<keyword evidence="5" id="KW-0001">2Fe-2S</keyword>
<sequence length="400" mass="42773">MGAGLGRARRRGAAGRGGAGGRPGQPPDAADLALAGAVLAALRPVADRAMAHFFALMFLRHPELRAVFPAAMDGPREQLLRVLRECVRHGDDPAALRDRLGPLARRCRKYGVLSGHYASAADCLVEALARYGSGWDERAEAAWRRLLAPVARLLVEAAEEDARATPPWWQAEVVAHRQAAEGVAVLTLRPDQPYPFRAGQYAEVETPWWPRVWRPYSFGSAPRADGLLTLHVKAVPAGWVSNALVHRARAGDVLRLGAAEGGMTVDHASGQDLLCLGGGTGIGPIGALVEEVAEHGAAGRRVEVFYGARREAGLYRLAELRELAARHRWLTVRPVLSEQGPAGCPPAGELPEAVARQAPWHGFAAYLSGPAPMVRAGAAVLRRCGLPPGAIRHDLAEQQV</sequence>
<evidence type="ECO:0000256" key="9">
    <source>
        <dbReference type="ARBA" id="ARBA00048649"/>
    </source>
</evidence>
<accession>A0A066YRR6</accession>
<dbReference type="InterPro" id="IPR001433">
    <property type="entry name" value="OxRdtase_FAD/NAD-bd"/>
</dbReference>
<dbReference type="GO" id="GO:0051537">
    <property type="term" value="F:2 iron, 2 sulfur cluster binding"/>
    <property type="evidence" value="ECO:0007669"/>
    <property type="project" value="UniProtKB-KW"/>
</dbReference>
<dbReference type="PRINTS" id="PR00410">
    <property type="entry name" value="PHEHYDRXLASE"/>
</dbReference>
<dbReference type="SUPFAM" id="SSF46458">
    <property type="entry name" value="Globin-like"/>
    <property type="match status" value="1"/>
</dbReference>
<dbReference type="EC" id="1.14.12.17" evidence="4"/>
<comment type="catalytic activity">
    <reaction evidence="9">
        <text>2 nitric oxide + NADH + 2 O2 = 2 nitrate + NAD(+) + H(+)</text>
        <dbReference type="Rhea" id="RHEA:19469"/>
        <dbReference type="ChEBI" id="CHEBI:15378"/>
        <dbReference type="ChEBI" id="CHEBI:15379"/>
        <dbReference type="ChEBI" id="CHEBI:16480"/>
        <dbReference type="ChEBI" id="CHEBI:17632"/>
        <dbReference type="ChEBI" id="CHEBI:57540"/>
        <dbReference type="ChEBI" id="CHEBI:57945"/>
        <dbReference type="EC" id="1.14.12.17"/>
    </reaction>
</comment>
<comment type="similarity">
    <text evidence="11">Belongs to the globin family.</text>
</comment>
<evidence type="ECO:0000256" key="6">
    <source>
        <dbReference type="ARBA" id="ARBA00022857"/>
    </source>
</evidence>
<keyword evidence="11" id="KW-0408">Iron</keyword>
<evidence type="ECO:0000259" key="14">
    <source>
        <dbReference type="PROSITE" id="PS51384"/>
    </source>
</evidence>
<dbReference type="InterPro" id="IPR039261">
    <property type="entry name" value="FNR_nucleotide-bd"/>
</dbReference>
<dbReference type="Gene3D" id="2.40.30.10">
    <property type="entry name" value="Translation factors"/>
    <property type="match status" value="1"/>
</dbReference>
<evidence type="ECO:0000256" key="10">
    <source>
        <dbReference type="ARBA" id="ARBA00049433"/>
    </source>
</evidence>
<keyword evidence="7" id="KW-0411">Iron-sulfur</keyword>
<evidence type="ECO:0000256" key="3">
    <source>
        <dbReference type="ARBA" id="ARBA00006401"/>
    </source>
</evidence>
<comment type="cofactor">
    <cofactor evidence="2">
        <name>FAD</name>
        <dbReference type="ChEBI" id="CHEBI:57692"/>
    </cofactor>
</comment>
<evidence type="ECO:0000256" key="5">
    <source>
        <dbReference type="ARBA" id="ARBA00022714"/>
    </source>
</evidence>
<keyword evidence="8" id="KW-0520">NAD</keyword>
<keyword evidence="11" id="KW-0349">Heme</keyword>
<gene>
    <name evidence="15" type="ORF">KCH_40190</name>
</gene>
<dbReference type="Proteomes" id="UP000027178">
    <property type="component" value="Unassembled WGS sequence"/>
</dbReference>
<keyword evidence="11" id="KW-0479">Metal-binding</keyword>
<dbReference type="EMBL" id="JNBY01000093">
    <property type="protein sequence ID" value="KDN84228.1"/>
    <property type="molecule type" value="Genomic_DNA"/>
</dbReference>
<dbReference type="InterPro" id="IPR000971">
    <property type="entry name" value="Globin"/>
</dbReference>
<evidence type="ECO:0000256" key="8">
    <source>
        <dbReference type="ARBA" id="ARBA00023027"/>
    </source>
</evidence>
<dbReference type="InterPro" id="IPR017927">
    <property type="entry name" value="FAD-bd_FR_type"/>
</dbReference>
<dbReference type="Pfam" id="PF00175">
    <property type="entry name" value="NAD_binding_1"/>
    <property type="match status" value="1"/>
</dbReference>
<protein>
    <recommendedName>
        <fullName evidence="4">nitric oxide dioxygenase</fullName>
        <ecNumber evidence="4">1.14.12.17</ecNumber>
    </recommendedName>
</protein>
<dbReference type="Pfam" id="PF00042">
    <property type="entry name" value="Globin"/>
    <property type="match status" value="1"/>
</dbReference>
<dbReference type="PROSITE" id="PS51384">
    <property type="entry name" value="FAD_FR"/>
    <property type="match status" value="1"/>
</dbReference>
<organism evidence="15 16">
    <name type="scientific">Kitasatospora cheerisanensis KCTC 2395</name>
    <dbReference type="NCBI Taxonomy" id="1348663"/>
    <lineage>
        <taxon>Bacteria</taxon>
        <taxon>Bacillati</taxon>
        <taxon>Actinomycetota</taxon>
        <taxon>Actinomycetes</taxon>
        <taxon>Kitasatosporales</taxon>
        <taxon>Streptomycetaceae</taxon>
        <taxon>Kitasatospora</taxon>
    </lineage>
</organism>
<dbReference type="GO" id="GO:0020037">
    <property type="term" value="F:heme binding"/>
    <property type="evidence" value="ECO:0007669"/>
    <property type="project" value="InterPro"/>
</dbReference>
<name>A0A066YRR6_9ACTN</name>
<dbReference type="InterPro" id="IPR050415">
    <property type="entry name" value="MRET"/>
</dbReference>
<dbReference type="SUPFAM" id="SSF63380">
    <property type="entry name" value="Riboflavin synthase domain-like"/>
    <property type="match status" value="1"/>
</dbReference>
<keyword evidence="16" id="KW-1185">Reference proteome</keyword>
<evidence type="ECO:0000256" key="12">
    <source>
        <dbReference type="SAM" id="MobiDB-lite"/>
    </source>
</evidence>
<comment type="cofactor">
    <cofactor evidence="1">
        <name>heme b</name>
        <dbReference type="ChEBI" id="CHEBI:60344"/>
    </cofactor>
</comment>
<dbReference type="InterPro" id="IPR017938">
    <property type="entry name" value="Riboflavin_synthase-like_b-brl"/>
</dbReference>
<evidence type="ECO:0000256" key="2">
    <source>
        <dbReference type="ARBA" id="ARBA00001974"/>
    </source>
</evidence>
<dbReference type="PANTHER" id="PTHR47354">
    <property type="entry name" value="NADH OXIDOREDUCTASE HCR"/>
    <property type="match status" value="1"/>
</dbReference>
<evidence type="ECO:0000256" key="11">
    <source>
        <dbReference type="RuleBase" id="RU000356"/>
    </source>
</evidence>
<dbReference type="InterPro" id="IPR008333">
    <property type="entry name" value="Cbr1-like_FAD-bd_dom"/>
</dbReference>
<dbReference type="InterPro" id="IPR009050">
    <property type="entry name" value="Globin-like_sf"/>
</dbReference>
<dbReference type="GO" id="GO:0019825">
    <property type="term" value="F:oxygen binding"/>
    <property type="evidence" value="ECO:0007669"/>
    <property type="project" value="InterPro"/>
</dbReference>
<dbReference type="PANTHER" id="PTHR47354:SF5">
    <property type="entry name" value="PROTEIN RFBI"/>
    <property type="match status" value="1"/>
</dbReference>